<dbReference type="InterPro" id="IPR017972">
    <property type="entry name" value="Cyt_P450_CS"/>
</dbReference>
<dbReference type="InterPro" id="IPR002401">
    <property type="entry name" value="Cyt_P450_E_grp-I"/>
</dbReference>
<dbReference type="PROSITE" id="PS00086">
    <property type="entry name" value="CYTOCHROME_P450"/>
    <property type="match status" value="1"/>
</dbReference>
<keyword evidence="12 15" id="KW-0472">Membrane</keyword>
<dbReference type="PANTHER" id="PTHR24292">
    <property type="entry name" value="CYTOCHROME P450"/>
    <property type="match status" value="1"/>
</dbReference>
<accession>A0AAW1JGD4</accession>
<keyword evidence="8" id="KW-0492">Microsome</keyword>
<evidence type="ECO:0000256" key="3">
    <source>
        <dbReference type="ARBA" id="ARBA00004406"/>
    </source>
</evidence>
<comment type="similarity">
    <text evidence="4 14">Belongs to the cytochrome P450 family.</text>
</comment>
<evidence type="ECO:0000313" key="17">
    <source>
        <dbReference type="Proteomes" id="UP001458880"/>
    </source>
</evidence>
<dbReference type="GO" id="GO:0020037">
    <property type="term" value="F:heme binding"/>
    <property type="evidence" value="ECO:0007669"/>
    <property type="project" value="InterPro"/>
</dbReference>
<dbReference type="SUPFAM" id="SSF48264">
    <property type="entry name" value="Cytochrome P450"/>
    <property type="match status" value="1"/>
</dbReference>
<protein>
    <submittedName>
        <fullName evidence="16">Cytochrome P450</fullName>
    </submittedName>
</protein>
<keyword evidence="15" id="KW-1133">Transmembrane helix</keyword>
<dbReference type="PRINTS" id="PR00385">
    <property type="entry name" value="P450"/>
</dbReference>
<dbReference type="Gene3D" id="1.10.630.10">
    <property type="entry name" value="Cytochrome P450"/>
    <property type="match status" value="1"/>
</dbReference>
<feature type="transmembrane region" description="Helical" evidence="15">
    <location>
        <begin position="6"/>
        <end position="25"/>
    </location>
</feature>
<evidence type="ECO:0000256" key="11">
    <source>
        <dbReference type="ARBA" id="ARBA00023033"/>
    </source>
</evidence>
<evidence type="ECO:0000256" key="13">
    <source>
        <dbReference type="PIRSR" id="PIRSR602401-1"/>
    </source>
</evidence>
<evidence type="ECO:0000256" key="1">
    <source>
        <dbReference type="ARBA" id="ARBA00001971"/>
    </source>
</evidence>
<sequence>MFSEFILLKLFSVILATLAMVIIFFKRRYSHWKDRGIDYIEPIIPYGNSKGSFFKKSLGEWMVEFYSAMKARNVKHAGCYFMISPIYVPIDLDLIKQILQTDFVHFTDHRSFYNDKTDPLSAHIFSLKGQRWRNLRVKLTPTFTSGKMKLMFPIMAKISQELIQTVSEECQNGPMDVKDVCGRFTTDVIGNCAFGIDCNSLKDPNTEFRIKGKRVVNMTYSEIFVALLSVAFPNVMRHLGGRVTPKESADFFWNVVKDTTEYRQKSGVRRNDALQLLIDMMHKDGEEETDNSISFSELAAQAFVFFVAGFETSSTLMSFALFELSLNEDVQNKARNEINDVLQRNNGEITYDNLFEMRYLDMVINETLRKYPPVPVLTRICTKDYKIPNTDINLKEGDEVFISAKGIHYDPEYYPDPDRFDPDRFSEENKSKRHHFAFLPFGEGPRICIGLRFGLMQAKVGLARLLTNFKFKLNPRTELPLKLDPKNFLTSILNGLWMDVEKI</sequence>
<dbReference type="Proteomes" id="UP001458880">
    <property type="component" value="Unassembled WGS sequence"/>
</dbReference>
<dbReference type="EMBL" id="JASPKY010000401">
    <property type="protein sequence ID" value="KAK9702060.1"/>
    <property type="molecule type" value="Genomic_DNA"/>
</dbReference>
<evidence type="ECO:0000313" key="16">
    <source>
        <dbReference type="EMBL" id="KAK9702060.1"/>
    </source>
</evidence>
<evidence type="ECO:0000256" key="15">
    <source>
        <dbReference type="SAM" id="Phobius"/>
    </source>
</evidence>
<dbReference type="GO" id="GO:0005506">
    <property type="term" value="F:iron ion binding"/>
    <property type="evidence" value="ECO:0007669"/>
    <property type="project" value="InterPro"/>
</dbReference>
<evidence type="ECO:0000256" key="12">
    <source>
        <dbReference type="ARBA" id="ARBA00023136"/>
    </source>
</evidence>
<evidence type="ECO:0000256" key="9">
    <source>
        <dbReference type="ARBA" id="ARBA00023002"/>
    </source>
</evidence>
<evidence type="ECO:0000256" key="5">
    <source>
        <dbReference type="ARBA" id="ARBA00022617"/>
    </source>
</evidence>
<dbReference type="CDD" id="cd11056">
    <property type="entry name" value="CYP6-like"/>
    <property type="match status" value="1"/>
</dbReference>
<dbReference type="InterPro" id="IPR036396">
    <property type="entry name" value="Cyt_P450_sf"/>
</dbReference>
<comment type="cofactor">
    <cofactor evidence="1 13">
        <name>heme</name>
        <dbReference type="ChEBI" id="CHEBI:30413"/>
    </cofactor>
</comment>
<dbReference type="AlphaFoldDB" id="A0AAW1JGD4"/>
<evidence type="ECO:0000256" key="14">
    <source>
        <dbReference type="RuleBase" id="RU000461"/>
    </source>
</evidence>
<dbReference type="PANTHER" id="PTHR24292:SF100">
    <property type="entry name" value="CYTOCHROME P450 6A16, ISOFORM B-RELATED"/>
    <property type="match status" value="1"/>
</dbReference>
<dbReference type="Pfam" id="PF00067">
    <property type="entry name" value="p450"/>
    <property type="match status" value="1"/>
</dbReference>
<keyword evidence="5 13" id="KW-0349">Heme</keyword>
<comment type="subcellular location">
    <subcellularLocation>
        <location evidence="3">Endoplasmic reticulum membrane</location>
        <topology evidence="3">Peripheral membrane protein</topology>
    </subcellularLocation>
    <subcellularLocation>
        <location evidence="2">Microsome membrane</location>
        <topology evidence="2">Peripheral membrane protein</topology>
    </subcellularLocation>
</comment>
<dbReference type="GO" id="GO:0005789">
    <property type="term" value="C:endoplasmic reticulum membrane"/>
    <property type="evidence" value="ECO:0007669"/>
    <property type="project" value="UniProtKB-SubCell"/>
</dbReference>
<dbReference type="InterPro" id="IPR001128">
    <property type="entry name" value="Cyt_P450"/>
</dbReference>
<evidence type="ECO:0000256" key="7">
    <source>
        <dbReference type="ARBA" id="ARBA00022824"/>
    </source>
</evidence>
<proteinExistence type="inferred from homology"/>
<evidence type="ECO:0000256" key="4">
    <source>
        <dbReference type="ARBA" id="ARBA00010617"/>
    </source>
</evidence>
<dbReference type="GO" id="GO:0016705">
    <property type="term" value="F:oxidoreductase activity, acting on paired donors, with incorporation or reduction of molecular oxygen"/>
    <property type="evidence" value="ECO:0007669"/>
    <property type="project" value="InterPro"/>
</dbReference>
<dbReference type="FunFam" id="1.10.630.10:FF:000042">
    <property type="entry name" value="Cytochrome P450"/>
    <property type="match status" value="1"/>
</dbReference>
<dbReference type="GO" id="GO:0004497">
    <property type="term" value="F:monooxygenase activity"/>
    <property type="evidence" value="ECO:0007669"/>
    <property type="project" value="UniProtKB-KW"/>
</dbReference>
<keyword evidence="10 13" id="KW-0408">Iron</keyword>
<keyword evidence="11 14" id="KW-0503">Monooxygenase</keyword>
<evidence type="ECO:0000256" key="6">
    <source>
        <dbReference type="ARBA" id="ARBA00022723"/>
    </source>
</evidence>
<organism evidence="16 17">
    <name type="scientific">Popillia japonica</name>
    <name type="common">Japanese beetle</name>
    <dbReference type="NCBI Taxonomy" id="7064"/>
    <lineage>
        <taxon>Eukaryota</taxon>
        <taxon>Metazoa</taxon>
        <taxon>Ecdysozoa</taxon>
        <taxon>Arthropoda</taxon>
        <taxon>Hexapoda</taxon>
        <taxon>Insecta</taxon>
        <taxon>Pterygota</taxon>
        <taxon>Neoptera</taxon>
        <taxon>Endopterygota</taxon>
        <taxon>Coleoptera</taxon>
        <taxon>Polyphaga</taxon>
        <taxon>Scarabaeiformia</taxon>
        <taxon>Scarabaeidae</taxon>
        <taxon>Rutelinae</taxon>
        <taxon>Popillia</taxon>
    </lineage>
</organism>
<keyword evidence="6 13" id="KW-0479">Metal-binding</keyword>
<dbReference type="PRINTS" id="PR00463">
    <property type="entry name" value="EP450I"/>
</dbReference>
<comment type="caution">
    <text evidence="16">The sequence shown here is derived from an EMBL/GenBank/DDBJ whole genome shotgun (WGS) entry which is preliminary data.</text>
</comment>
<reference evidence="16 17" key="1">
    <citation type="journal article" date="2024" name="BMC Genomics">
        <title>De novo assembly and annotation of Popillia japonica's genome with initial clues to its potential as an invasive pest.</title>
        <authorList>
            <person name="Cucini C."/>
            <person name="Boschi S."/>
            <person name="Funari R."/>
            <person name="Cardaioli E."/>
            <person name="Iannotti N."/>
            <person name="Marturano G."/>
            <person name="Paoli F."/>
            <person name="Bruttini M."/>
            <person name="Carapelli A."/>
            <person name="Frati F."/>
            <person name="Nardi F."/>
        </authorList>
    </citation>
    <scope>NUCLEOTIDE SEQUENCE [LARGE SCALE GENOMIC DNA]</scope>
    <source>
        <strain evidence="16">DMR45628</strain>
    </source>
</reference>
<evidence type="ECO:0000256" key="8">
    <source>
        <dbReference type="ARBA" id="ARBA00022848"/>
    </source>
</evidence>
<gene>
    <name evidence="16" type="ORF">QE152_g30196</name>
</gene>
<dbReference type="InterPro" id="IPR050476">
    <property type="entry name" value="Insect_CytP450_Detox"/>
</dbReference>
<keyword evidence="15" id="KW-0812">Transmembrane</keyword>
<keyword evidence="7" id="KW-0256">Endoplasmic reticulum</keyword>
<evidence type="ECO:0000256" key="10">
    <source>
        <dbReference type="ARBA" id="ARBA00023004"/>
    </source>
</evidence>
<evidence type="ECO:0000256" key="2">
    <source>
        <dbReference type="ARBA" id="ARBA00004174"/>
    </source>
</evidence>
<feature type="binding site" description="axial binding residue" evidence="13">
    <location>
        <position position="448"/>
    </location>
    <ligand>
        <name>heme</name>
        <dbReference type="ChEBI" id="CHEBI:30413"/>
    </ligand>
    <ligandPart>
        <name>Fe</name>
        <dbReference type="ChEBI" id="CHEBI:18248"/>
    </ligandPart>
</feature>
<keyword evidence="17" id="KW-1185">Reference proteome</keyword>
<keyword evidence="9 14" id="KW-0560">Oxidoreductase</keyword>
<name>A0AAW1JGD4_POPJA</name>